<evidence type="ECO:0000313" key="2">
    <source>
        <dbReference type="Proteomes" id="UP000246316"/>
    </source>
</evidence>
<sequence>MKLEDLQDELDADLKVDHTKLQLEASQVPTLYGKWSRYHSSIRKEILKIENQRKTAVKKTLDYYTGRGDEVCMDQYEKSEMKVVISANADVLKVDTALAYWGIMLEFCSKALDAVKSKGFAIKHIIDLRAFEAGA</sequence>
<accession>A0A2S1GLT0</accession>
<dbReference type="Pfam" id="PF11056">
    <property type="entry name" value="UvsY"/>
    <property type="match status" value="1"/>
</dbReference>
<reference evidence="1" key="1">
    <citation type="submission" date="2018-03" db="EMBL/GenBank/DDBJ databases">
        <title>Phage therapy in agriculture - a green tech approach to combat plant pathogenic bacteria.</title>
        <authorList>
            <person name="Carstens A.B."/>
            <person name="Djurhuus A.M."/>
            <person name="Hansen L.H."/>
        </authorList>
    </citation>
    <scope>NUCLEOTIDE SEQUENCE [LARGE SCALE GENOMIC DNA]</scope>
</reference>
<protein>
    <submittedName>
        <fullName evidence="1">Recombination repair and ssDNA binding protein</fullName>
    </submittedName>
</protein>
<name>A0A2S1GLT0_9CAUD</name>
<dbReference type="EMBL" id="MH059636">
    <property type="protein sequence ID" value="AWD90347.1"/>
    <property type="molecule type" value="Genomic_DNA"/>
</dbReference>
<dbReference type="RefSeq" id="YP_010095146.1">
    <property type="nucleotide sequence ID" value="NC_055743.1"/>
</dbReference>
<dbReference type="Proteomes" id="UP000246316">
    <property type="component" value="Segment"/>
</dbReference>
<dbReference type="InterPro" id="IPR021289">
    <property type="entry name" value="UvsY"/>
</dbReference>
<dbReference type="KEGG" id="vg:65112780"/>
<keyword evidence="2" id="KW-1185">Reference proteome</keyword>
<proteinExistence type="predicted"/>
<organism evidence="1 2">
    <name type="scientific">Erwinia phage Cronus</name>
    <dbReference type="NCBI Taxonomy" id="2163633"/>
    <lineage>
        <taxon>Viruses</taxon>
        <taxon>Duplodnaviria</taxon>
        <taxon>Heunggongvirae</taxon>
        <taxon>Uroviricota</taxon>
        <taxon>Caudoviricetes</taxon>
        <taxon>Pantevenvirales</taxon>
        <taxon>Straboviridae</taxon>
        <taxon>Tevenvirinae</taxon>
        <taxon>Risoevirus</taxon>
        <taxon>Risoevirus cronus</taxon>
        <taxon>Roskildevirus cronus</taxon>
    </lineage>
</organism>
<dbReference type="GeneID" id="65112780"/>
<evidence type="ECO:0000313" key="1">
    <source>
        <dbReference type="EMBL" id="AWD90347.1"/>
    </source>
</evidence>